<reference evidence="7" key="2">
    <citation type="submission" date="2021-01" db="EMBL/GenBank/DDBJ databases">
        <authorList>
            <person name="Schikora-Tamarit M.A."/>
        </authorList>
    </citation>
    <scope>NUCLEOTIDE SEQUENCE</scope>
    <source>
        <strain evidence="7">CBS6075</strain>
    </source>
</reference>
<dbReference type="GO" id="GO:0035838">
    <property type="term" value="C:growing cell tip"/>
    <property type="evidence" value="ECO:0007669"/>
    <property type="project" value="TreeGrafter"/>
</dbReference>
<dbReference type="PANTHER" id="PTHR28013:SF3">
    <property type="entry name" value="PROTEIN DCV1-RELATED"/>
    <property type="match status" value="1"/>
</dbReference>
<dbReference type="PANTHER" id="PTHR28013">
    <property type="entry name" value="PROTEIN DCV1-RELATED"/>
    <property type="match status" value="1"/>
</dbReference>
<evidence type="ECO:0000256" key="5">
    <source>
        <dbReference type="SAM" id="MobiDB-lite"/>
    </source>
</evidence>
<organism evidence="7 8">
    <name type="scientific">Ogataea philodendri</name>
    <dbReference type="NCBI Taxonomy" id="1378263"/>
    <lineage>
        <taxon>Eukaryota</taxon>
        <taxon>Fungi</taxon>
        <taxon>Dikarya</taxon>
        <taxon>Ascomycota</taxon>
        <taxon>Saccharomycotina</taxon>
        <taxon>Pichiomycetes</taxon>
        <taxon>Pichiales</taxon>
        <taxon>Pichiaceae</taxon>
        <taxon>Ogataea</taxon>
    </lineage>
</organism>
<dbReference type="Proteomes" id="UP000769157">
    <property type="component" value="Unassembled WGS sequence"/>
</dbReference>
<feature type="region of interest" description="Disordered" evidence="5">
    <location>
        <begin position="323"/>
        <end position="345"/>
    </location>
</feature>
<dbReference type="EMBL" id="JAEUBE010000504">
    <property type="protein sequence ID" value="KAH3660530.1"/>
    <property type="molecule type" value="Genomic_DNA"/>
</dbReference>
<protein>
    <recommendedName>
        <fullName evidence="9">PH-response regulator protein palI/RIM9</fullName>
    </recommendedName>
</protein>
<proteinExistence type="predicted"/>
<dbReference type="GO" id="GO:0032153">
    <property type="term" value="C:cell division site"/>
    <property type="evidence" value="ECO:0007669"/>
    <property type="project" value="TreeGrafter"/>
</dbReference>
<keyword evidence="4 6" id="KW-0472">Membrane</keyword>
<feature type="region of interest" description="Disordered" evidence="5">
    <location>
        <begin position="461"/>
        <end position="502"/>
    </location>
</feature>
<evidence type="ECO:0000256" key="2">
    <source>
        <dbReference type="ARBA" id="ARBA00022692"/>
    </source>
</evidence>
<evidence type="ECO:0000256" key="6">
    <source>
        <dbReference type="SAM" id="Phobius"/>
    </source>
</evidence>
<keyword evidence="3 6" id="KW-1133">Transmembrane helix</keyword>
<dbReference type="GO" id="GO:0005886">
    <property type="term" value="C:plasma membrane"/>
    <property type="evidence" value="ECO:0007669"/>
    <property type="project" value="InterPro"/>
</dbReference>
<keyword evidence="8" id="KW-1185">Reference proteome</keyword>
<evidence type="ECO:0000256" key="3">
    <source>
        <dbReference type="ARBA" id="ARBA00022989"/>
    </source>
</evidence>
<comment type="caution">
    <text evidence="7">The sequence shown here is derived from an EMBL/GenBank/DDBJ whole genome shotgun (WGS) entry which is preliminary data.</text>
</comment>
<feature type="transmembrane region" description="Helical" evidence="6">
    <location>
        <begin position="152"/>
        <end position="172"/>
    </location>
</feature>
<reference evidence="7" key="1">
    <citation type="journal article" date="2021" name="Open Biol.">
        <title>Shared evolutionary footprints suggest mitochondrial oxidative damage underlies multiple complex I losses in fungi.</title>
        <authorList>
            <person name="Schikora-Tamarit M.A."/>
            <person name="Marcet-Houben M."/>
            <person name="Nosek J."/>
            <person name="Gabaldon T."/>
        </authorList>
    </citation>
    <scope>NUCLEOTIDE SEQUENCE</scope>
    <source>
        <strain evidence="7">CBS6075</strain>
    </source>
</reference>
<evidence type="ECO:0008006" key="9">
    <source>
        <dbReference type="Google" id="ProtNLM"/>
    </source>
</evidence>
<accession>A0A9P8T052</accession>
<evidence type="ECO:0000313" key="8">
    <source>
        <dbReference type="Proteomes" id="UP000769157"/>
    </source>
</evidence>
<sequence length="502" mass="54981">MKFHTHTLAFVLHLVSLAFLILALIAVPVTSKLVLSRNGHYTFGSLGYCNTSTNKCEYSLADHKYLNNGSGWKMSHDSRSRLCELIMATPAAVGLTLFSTILVFWGHFSWAARSTVFWAFSTVLSGLAFIASTLVCVTVVLLFFPYLTWTSWLLVPAAALNLLSLILITIAIKLGPQSYRDDQDDTTSVEEKKFDDSALSFAHKPYSGGFVNQSGQSLRSSFDLEPKKMRDMVTTYQMDSQNFSSSFLNEKRSETGASATIINSNPPELKLPNITNPYTSSTDMSGSKSRLANPIGLSATELSHSPVATSVYSNDDRLKVSGDNVPDSHSVGSNEVSSSAASNFTSVSQREINPKYYTGAQQRANLPGQYMQTPYQNQPPPLQYSGQYYPQQQGPPPVMQMPPQQPYYAPTYAPSYNPPKPKNNRADVLLNNNPDFAIGAPTSRRAGYKKFGGVGQPQGGFHPGMMGRDTVPPHLASGSYKNRPKPNFPAASLSKDSPYGRL</sequence>
<dbReference type="InterPro" id="IPR051380">
    <property type="entry name" value="pH-response_reg_palI/RIM9"/>
</dbReference>
<dbReference type="AlphaFoldDB" id="A0A9P8T052"/>
<evidence type="ECO:0000256" key="1">
    <source>
        <dbReference type="ARBA" id="ARBA00004141"/>
    </source>
</evidence>
<name>A0A9P8T052_9ASCO</name>
<feature type="compositionally biased region" description="Low complexity" evidence="5">
    <location>
        <begin position="328"/>
        <end position="345"/>
    </location>
</feature>
<dbReference type="InterPro" id="IPR009571">
    <property type="entry name" value="SUR7/Rim9-like_fungi"/>
</dbReference>
<dbReference type="OrthoDB" id="2354757at2759"/>
<dbReference type="RefSeq" id="XP_046058233.1">
    <property type="nucleotide sequence ID" value="XM_046208477.1"/>
</dbReference>
<gene>
    <name evidence="7" type="ORF">OGAPHI_007116</name>
</gene>
<evidence type="ECO:0000256" key="4">
    <source>
        <dbReference type="ARBA" id="ARBA00023136"/>
    </source>
</evidence>
<evidence type="ECO:0000313" key="7">
    <source>
        <dbReference type="EMBL" id="KAH3660530.1"/>
    </source>
</evidence>
<keyword evidence="2 6" id="KW-0812">Transmembrane</keyword>
<feature type="transmembrane region" description="Helical" evidence="6">
    <location>
        <begin position="117"/>
        <end position="146"/>
    </location>
</feature>
<dbReference type="Pfam" id="PF06687">
    <property type="entry name" value="SUR7"/>
    <property type="match status" value="1"/>
</dbReference>
<feature type="transmembrane region" description="Helical" evidence="6">
    <location>
        <begin position="85"/>
        <end position="105"/>
    </location>
</feature>
<dbReference type="GeneID" id="70239080"/>
<comment type="subcellular location">
    <subcellularLocation>
        <location evidence="1">Membrane</location>
        <topology evidence="1">Multi-pass membrane protein</topology>
    </subcellularLocation>
</comment>